<feature type="domain" description="ABC-type transport auxiliary lipoprotein component" evidence="2">
    <location>
        <begin position="26"/>
        <end position="174"/>
    </location>
</feature>
<accession>A0A4R6X3S0</accession>
<gene>
    <name evidence="3" type="ORF">C8D85_2433</name>
</gene>
<dbReference type="SUPFAM" id="SSF159594">
    <property type="entry name" value="XCC0632-like"/>
    <property type="match status" value="1"/>
</dbReference>
<evidence type="ECO:0000313" key="4">
    <source>
        <dbReference type="Proteomes" id="UP000295729"/>
    </source>
</evidence>
<dbReference type="Proteomes" id="UP000295729">
    <property type="component" value="Unassembled WGS sequence"/>
</dbReference>
<dbReference type="Pfam" id="PF03886">
    <property type="entry name" value="ABC_trans_aux"/>
    <property type="match status" value="1"/>
</dbReference>
<keyword evidence="3" id="KW-0449">Lipoprotein</keyword>
<dbReference type="Gene3D" id="3.40.50.10610">
    <property type="entry name" value="ABC-type transport auxiliary lipoprotein component"/>
    <property type="match status" value="1"/>
</dbReference>
<dbReference type="EMBL" id="SNZA01000004">
    <property type="protein sequence ID" value="TDR12399.1"/>
    <property type="molecule type" value="Genomic_DNA"/>
</dbReference>
<name>A0A4R6X3S0_9GAMM</name>
<reference evidence="3 4" key="1">
    <citation type="submission" date="2019-03" db="EMBL/GenBank/DDBJ databases">
        <title>Genomic Encyclopedia of Type Strains, Phase IV (KMG-IV): sequencing the most valuable type-strain genomes for metagenomic binning, comparative biology and taxonomic classification.</title>
        <authorList>
            <person name="Goeker M."/>
        </authorList>
    </citation>
    <scope>NUCLEOTIDE SEQUENCE [LARGE SCALE GENOMIC DNA]</scope>
    <source>
        <strain evidence="3 4">DSM 5604</strain>
    </source>
</reference>
<sequence length="183" mass="20560">MRLLLLIFLGLMVGCSSSTLQPPKYYVLNGTPTYVMPAEAEQSHTLINIRSVVLSDYLKSSNIVLQVSDHELFFSSNNLWAEPLQVGITKVLESDLPRAVEAEKSYQLDLQIDYFHIIDQDAVILAGSYTLEESRSGRLSKQRFVLRESLDDSGYEYAVSKMSSVLRKLSVDIASRAEEISPH</sequence>
<protein>
    <submittedName>
        <fullName evidence="3">Putative lipoprotein YmbA</fullName>
    </submittedName>
</protein>
<proteinExistence type="predicted"/>
<keyword evidence="1" id="KW-0732">Signal</keyword>
<dbReference type="PROSITE" id="PS51257">
    <property type="entry name" value="PROKAR_LIPOPROTEIN"/>
    <property type="match status" value="1"/>
</dbReference>
<dbReference type="RefSeq" id="WP_133563071.1">
    <property type="nucleotide sequence ID" value="NZ_SNZA01000004.1"/>
</dbReference>
<organism evidence="3 4">
    <name type="scientific">Marinomonas communis</name>
    <dbReference type="NCBI Taxonomy" id="28254"/>
    <lineage>
        <taxon>Bacteria</taxon>
        <taxon>Pseudomonadati</taxon>
        <taxon>Pseudomonadota</taxon>
        <taxon>Gammaproteobacteria</taxon>
        <taxon>Oceanospirillales</taxon>
        <taxon>Oceanospirillaceae</taxon>
        <taxon>Marinomonas</taxon>
    </lineage>
</organism>
<keyword evidence="4" id="KW-1185">Reference proteome</keyword>
<evidence type="ECO:0000256" key="1">
    <source>
        <dbReference type="SAM" id="SignalP"/>
    </source>
</evidence>
<evidence type="ECO:0000313" key="3">
    <source>
        <dbReference type="EMBL" id="TDR12399.1"/>
    </source>
</evidence>
<dbReference type="InterPro" id="IPR005586">
    <property type="entry name" value="ABC_trans_aux"/>
</dbReference>
<evidence type="ECO:0000259" key="2">
    <source>
        <dbReference type="Pfam" id="PF03886"/>
    </source>
</evidence>
<feature type="chain" id="PRO_5020384207" evidence="1">
    <location>
        <begin position="21"/>
        <end position="183"/>
    </location>
</feature>
<feature type="signal peptide" evidence="1">
    <location>
        <begin position="1"/>
        <end position="20"/>
    </location>
</feature>
<dbReference type="AlphaFoldDB" id="A0A4R6X3S0"/>
<comment type="caution">
    <text evidence="3">The sequence shown here is derived from an EMBL/GenBank/DDBJ whole genome shotgun (WGS) entry which is preliminary data.</text>
</comment>
<dbReference type="OrthoDB" id="6198336at2"/>